<evidence type="ECO:0000256" key="4">
    <source>
        <dbReference type="ARBA" id="ARBA00023125"/>
    </source>
</evidence>
<dbReference type="SUPFAM" id="SSF46785">
    <property type="entry name" value="Winged helix' DNA-binding domain"/>
    <property type="match status" value="1"/>
</dbReference>
<feature type="domain" description="CoA-binding" evidence="7">
    <location>
        <begin position="106"/>
        <end position="204"/>
    </location>
</feature>
<dbReference type="EMBL" id="JAHLFV010000190">
    <property type="protein sequence ID" value="MBU3850526.1"/>
    <property type="molecule type" value="Genomic_DNA"/>
</dbReference>
<feature type="binding site" evidence="6">
    <location>
        <begin position="114"/>
        <end position="119"/>
    </location>
    <ligand>
        <name>NAD(+)</name>
        <dbReference type="ChEBI" id="CHEBI:57540"/>
    </ligand>
</feature>
<evidence type="ECO:0000259" key="7">
    <source>
        <dbReference type="SMART" id="SM00881"/>
    </source>
</evidence>
<keyword evidence="2 6" id="KW-0678">Repressor</keyword>
<keyword evidence="1 6" id="KW-0963">Cytoplasm</keyword>
<comment type="subcellular location">
    <subcellularLocation>
        <location evidence="6">Cytoplasm</location>
    </subcellularLocation>
</comment>
<dbReference type="Gene3D" id="1.10.10.10">
    <property type="entry name" value="Winged helix-like DNA-binding domain superfamily/Winged helix DNA-binding domain"/>
    <property type="match status" value="1"/>
</dbReference>
<protein>
    <recommendedName>
        <fullName evidence="6">Redox-sensing transcriptional repressor Rex</fullName>
    </recommendedName>
</protein>
<comment type="caution">
    <text evidence="8">The sequence shown here is derived from an EMBL/GenBank/DDBJ whole genome shotgun (WGS) entry which is preliminary data.</text>
</comment>
<keyword evidence="5 6" id="KW-0804">Transcription</keyword>
<dbReference type="PANTHER" id="PTHR35786:SF1">
    <property type="entry name" value="REDOX-SENSING TRANSCRIPTIONAL REPRESSOR REX 1"/>
    <property type="match status" value="1"/>
</dbReference>
<proteinExistence type="inferred from homology"/>
<sequence>MIVFSKPTVKRLVQLEFLLGQKLDKNTEHTRNKGDGKETSGGTPATLYITSKELAELTGWTDATIRKDISHLGIKGGASKGYKLDELYKAIHQAVGKPQEGMTAESLHPCCIVGLGRIGAALLDYGGFAQGGMKLVAGFDESVNRVEILNASFPLYPASRLEQVIAQQRIEYAVLTVPEQDAPVYGKRLAEAGIKGIVNYTSAVLNLGDNVAVENISLAEALKNCLFKANVS</sequence>
<dbReference type="InterPro" id="IPR003781">
    <property type="entry name" value="CoA-bd"/>
</dbReference>
<accession>A0A9E2L4H8</accession>
<dbReference type="Gene3D" id="3.40.50.720">
    <property type="entry name" value="NAD(P)-binding Rossmann-like Domain"/>
    <property type="match status" value="1"/>
</dbReference>
<evidence type="ECO:0000256" key="6">
    <source>
        <dbReference type="HAMAP-Rule" id="MF_01131"/>
    </source>
</evidence>
<dbReference type="GO" id="GO:0051775">
    <property type="term" value="P:response to redox state"/>
    <property type="evidence" value="ECO:0007669"/>
    <property type="project" value="InterPro"/>
</dbReference>
<dbReference type="AlphaFoldDB" id="A0A9E2L4H8"/>
<evidence type="ECO:0000313" key="8">
    <source>
        <dbReference type="EMBL" id="MBU3850526.1"/>
    </source>
</evidence>
<dbReference type="PANTHER" id="PTHR35786">
    <property type="entry name" value="REDOX-SENSING TRANSCRIPTIONAL REPRESSOR REX"/>
    <property type="match status" value="1"/>
</dbReference>
<dbReference type="InterPro" id="IPR036291">
    <property type="entry name" value="NAD(P)-bd_dom_sf"/>
</dbReference>
<dbReference type="InterPro" id="IPR022876">
    <property type="entry name" value="Tscrpt_rep_Rex"/>
</dbReference>
<dbReference type="Proteomes" id="UP000823914">
    <property type="component" value="Unassembled WGS sequence"/>
</dbReference>
<reference evidence="8" key="1">
    <citation type="journal article" date="2021" name="PeerJ">
        <title>Extensive microbial diversity within the chicken gut microbiome revealed by metagenomics and culture.</title>
        <authorList>
            <person name="Gilroy R."/>
            <person name="Ravi A."/>
            <person name="Getino M."/>
            <person name="Pursley I."/>
            <person name="Horton D.L."/>
            <person name="Alikhan N.F."/>
            <person name="Baker D."/>
            <person name="Gharbi K."/>
            <person name="Hall N."/>
            <person name="Watson M."/>
            <person name="Adriaenssens E.M."/>
            <person name="Foster-Nyarko E."/>
            <person name="Jarju S."/>
            <person name="Secka A."/>
            <person name="Antonio M."/>
            <person name="Oren A."/>
            <person name="Chaudhuri R.R."/>
            <person name="La Ragione R."/>
            <person name="Hildebrand F."/>
            <person name="Pallen M.J."/>
        </authorList>
    </citation>
    <scope>NUCLEOTIDE SEQUENCE</scope>
    <source>
        <strain evidence="8">Gambia15-2214</strain>
    </source>
</reference>
<dbReference type="GO" id="GO:0003700">
    <property type="term" value="F:DNA-binding transcription factor activity"/>
    <property type="evidence" value="ECO:0007669"/>
    <property type="project" value="UniProtKB-UniRule"/>
</dbReference>
<reference evidence="8" key="2">
    <citation type="submission" date="2021-04" db="EMBL/GenBank/DDBJ databases">
        <authorList>
            <person name="Gilroy R."/>
        </authorList>
    </citation>
    <scope>NUCLEOTIDE SEQUENCE</scope>
    <source>
        <strain evidence="8">Gambia15-2214</strain>
    </source>
</reference>
<dbReference type="HAMAP" id="MF_01131">
    <property type="entry name" value="Rex"/>
    <property type="match status" value="1"/>
</dbReference>
<comment type="function">
    <text evidence="6">Modulates transcription in response to changes in cellular NADH/NAD(+) redox state.</text>
</comment>
<evidence type="ECO:0000256" key="5">
    <source>
        <dbReference type="ARBA" id="ARBA00023163"/>
    </source>
</evidence>
<dbReference type="InterPro" id="IPR036388">
    <property type="entry name" value="WH-like_DNA-bd_sf"/>
</dbReference>
<name>A0A9E2L4H8_9SPIR</name>
<evidence type="ECO:0000313" key="9">
    <source>
        <dbReference type="Proteomes" id="UP000823914"/>
    </source>
</evidence>
<comment type="caution">
    <text evidence="6">Lacks conserved residue(s) required for the propagation of feature annotation.</text>
</comment>
<comment type="similarity">
    <text evidence="6">Belongs to the transcriptional regulatory Rex family.</text>
</comment>
<keyword evidence="3 6" id="KW-0805">Transcription regulation</keyword>
<keyword evidence="4 6" id="KW-0238">DNA-binding</keyword>
<dbReference type="SMART" id="SM00881">
    <property type="entry name" value="CoA_binding"/>
    <property type="match status" value="1"/>
</dbReference>
<dbReference type="GO" id="GO:0005737">
    <property type="term" value="C:cytoplasm"/>
    <property type="evidence" value="ECO:0007669"/>
    <property type="project" value="UniProtKB-SubCell"/>
</dbReference>
<evidence type="ECO:0000256" key="2">
    <source>
        <dbReference type="ARBA" id="ARBA00022491"/>
    </source>
</evidence>
<evidence type="ECO:0000256" key="3">
    <source>
        <dbReference type="ARBA" id="ARBA00023015"/>
    </source>
</evidence>
<dbReference type="InterPro" id="IPR036390">
    <property type="entry name" value="WH_DNA-bd_sf"/>
</dbReference>
<comment type="subunit">
    <text evidence="6">Homodimer.</text>
</comment>
<dbReference type="GO" id="GO:0003677">
    <property type="term" value="F:DNA binding"/>
    <property type="evidence" value="ECO:0007669"/>
    <property type="project" value="UniProtKB-UniRule"/>
</dbReference>
<organism evidence="8 9">
    <name type="scientific">Candidatus Treponema excrementipullorum</name>
    <dbReference type="NCBI Taxonomy" id="2838768"/>
    <lineage>
        <taxon>Bacteria</taxon>
        <taxon>Pseudomonadati</taxon>
        <taxon>Spirochaetota</taxon>
        <taxon>Spirochaetia</taxon>
        <taxon>Spirochaetales</taxon>
        <taxon>Treponemataceae</taxon>
        <taxon>Treponema</taxon>
    </lineage>
</organism>
<dbReference type="SUPFAM" id="SSF51735">
    <property type="entry name" value="NAD(P)-binding Rossmann-fold domains"/>
    <property type="match status" value="1"/>
</dbReference>
<gene>
    <name evidence="6" type="primary">rex</name>
    <name evidence="8" type="ORF">IAA16_08175</name>
</gene>
<dbReference type="GO" id="GO:0045892">
    <property type="term" value="P:negative regulation of DNA-templated transcription"/>
    <property type="evidence" value="ECO:0007669"/>
    <property type="project" value="InterPro"/>
</dbReference>
<dbReference type="Pfam" id="PF02629">
    <property type="entry name" value="CoA_binding"/>
    <property type="match status" value="1"/>
</dbReference>
<evidence type="ECO:0000256" key="1">
    <source>
        <dbReference type="ARBA" id="ARBA00022490"/>
    </source>
</evidence>
<keyword evidence="6" id="KW-0520">NAD</keyword>